<dbReference type="OrthoDB" id="3533022at2759"/>
<comment type="caution">
    <text evidence="1">The sequence shown here is derived from an EMBL/GenBank/DDBJ whole genome shotgun (WGS) entry which is preliminary data.</text>
</comment>
<proteinExistence type="predicted"/>
<sequence length="485" mass="54923">MQPQTRTNVGAETSTGRSQINATYVLSHMNDFSRDFKRPVSKTTTPQPFLGIAPVVYDVYYPVIHYPPQWIGDERELRKRKVNTEQRQSQRELSNVVGHTNKLANSFMKLETGLLNLRFDKKGSVPLIKQLAAGQRIALRIYLQNEITKQAADLGLVKLGECETLAIRDVVKSMVDRRRTITQAESNVFADEIFEDEVEFDNRDESGEAHIEPYLKRSEEIRNEISDLIWNLQFDHTFARTMSHLLPLNYDSWKEKIITPTNIRKRRHIDIRKTISDYLVNLNWTLETNEEGIVCLRQTFPPDIRSFSAHIASTTLTDLDIITFCGSRGYLPTATAAGIVQGWNHIDPNVDMSIQGCLPVTQHIASTQNAYGAWEMPRDAIVAPPPRPAFDHPLPYTLSAPPPGAPLPTSTLPPPPPWSTGMMAGYWSQDNESIEVNRLVTQFDRFDPTSFGDANNPYVPGVVFRPSNFNEALSRSHDNHSPGWI</sequence>
<dbReference type="EMBL" id="CAJHIA010000030">
    <property type="protein sequence ID" value="CAD6447852.1"/>
    <property type="molecule type" value="Genomic_DNA"/>
</dbReference>
<keyword evidence="2" id="KW-1185">Reference proteome</keyword>
<name>A0A8H2VZJ8_9HELO</name>
<evidence type="ECO:0000313" key="2">
    <source>
        <dbReference type="Proteomes" id="UP000624404"/>
    </source>
</evidence>
<protein>
    <submittedName>
        <fullName evidence="1">719e75c1-c386-4ad2-bc7f-7cbc56c6be1b</fullName>
    </submittedName>
</protein>
<gene>
    <name evidence="1" type="ORF">SCLTRI_LOCUS7646</name>
</gene>
<evidence type="ECO:0000313" key="1">
    <source>
        <dbReference type="EMBL" id="CAD6447852.1"/>
    </source>
</evidence>
<reference evidence="1" key="1">
    <citation type="submission" date="2020-10" db="EMBL/GenBank/DDBJ databases">
        <authorList>
            <person name="Kusch S."/>
        </authorList>
    </citation>
    <scope>NUCLEOTIDE SEQUENCE</scope>
    <source>
        <strain evidence="1">SwB9</strain>
    </source>
</reference>
<dbReference type="AlphaFoldDB" id="A0A8H2VZJ8"/>
<accession>A0A8H2VZJ8</accession>
<dbReference type="Proteomes" id="UP000624404">
    <property type="component" value="Unassembled WGS sequence"/>
</dbReference>
<organism evidence="1 2">
    <name type="scientific">Sclerotinia trifoliorum</name>
    <dbReference type="NCBI Taxonomy" id="28548"/>
    <lineage>
        <taxon>Eukaryota</taxon>
        <taxon>Fungi</taxon>
        <taxon>Dikarya</taxon>
        <taxon>Ascomycota</taxon>
        <taxon>Pezizomycotina</taxon>
        <taxon>Leotiomycetes</taxon>
        <taxon>Helotiales</taxon>
        <taxon>Sclerotiniaceae</taxon>
        <taxon>Sclerotinia</taxon>
    </lineage>
</organism>